<keyword evidence="2" id="KW-1185">Reference proteome</keyword>
<dbReference type="AlphaFoldDB" id="A0AAV7PMF9"/>
<evidence type="ECO:0000313" key="2">
    <source>
        <dbReference type="Proteomes" id="UP001066276"/>
    </source>
</evidence>
<reference evidence="1" key="1">
    <citation type="journal article" date="2022" name="bioRxiv">
        <title>Sequencing and chromosome-scale assembly of the giantPleurodeles waltlgenome.</title>
        <authorList>
            <person name="Brown T."/>
            <person name="Elewa A."/>
            <person name="Iarovenko S."/>
            <person name="Subramanian E."/>
            <person name="Araus A.J."/>
            <person name="Petzold A."/>
            <person name="Susuki M."/>
            <person name="Suzuki K.-i.T."/>
            <person name="Hayashi T."/>
            <person name="Toyoda A."/>
            <person name="Oliveira C."/>
            <person name="Osipova E."/>
            <person name="Leigh N.D."/>
            <person name="Simon A."/>
            <person name="Yun M.H."/>
        </authorList>
    </citation>
    <scope>NUCLEOTIDE SEQUENCE</scope>
    <source>
        <strain evidence="1">20211129_DDA</strain>
        <tissue evidence="1">Liver</tissue>
    </source>
</reference>
<accession>A0AAV7PMF9</accession>
<comment type="caution">
    <text evidence="1">The sequence shown here is derived from an EMBL/GenBank/DDBJ whole genome shotgun (WGS) entry which is preliminary data.</text>
</comment>
<protein>
    <submittedName>
        <fullName evidence="1">Uncharacterized protein</fullName>
    </submittedName>
</protein>
<gene>
    <name evidence="1" type="ORF">NDU88_006446</name>
</gene>
<dbReference type="Proteomes" id="UP001066276">
    <property type="component" value="Chromosome 7"/>
</dbReference>
<proteinExistence type="predicted"/>
<evidence type="ECO:0000313" key="1">
    <source>
        <dbReference type="EMBL" id="KAJ1128059.1"/>
    </source>
</evidence>
<name>A0AAV7PMF9_PLEWA</name>
<organism evidence="1 2">
    <name type="scientific">Pleurodeles waltl</name>
    <name type="common">Iberian ribbed newt</name>
    <dbReference type="NCBI Taxonomy" id="8319"/>
    <lineage>
        <taxon>Eukaryota</taxon>
        <taxon>Metazoa</taxon>
        <taxon>Chordata</taxon>
        <taxon>Craniata</taxon>
        <taxon>Vertebrata</taxon>
        <taxon>Euteleostomi</taxon>
        <taxon>Amphibia</taxon>
        <taxon>Batrachia</taxon>
        <taxon>Caudata</taxon>
        <taxon>Salamandroidea</taxon>
        <taxon>Salamandridae</taxon>
        <taxon>Pleurodelinae</taxon>
        <taxon>Pleurodeles</taxon>
    </lineage>
</organism>
<sequence length="205" mass="23745">MWGREVERRLRRGLRGRSDGWLWRGGWDVLRRFTSNKYKKYNLPDLDLHYDTGDEGGQLRVCDIPTPFVEFGVSVSSYLSGPGERLFRFRRQRRVQIFRLRRGWLHFTVCVSASWRCAARTACCFLATPARRRLGVFFLEIQTSLAAFHSFSALNVVSVLLPSNAGTKSTQWFFFSIIQTSLAAIHTFSEKSGDVFFLQFITKQN</sequence>
<dbReference type="EMBL" id="JANPWB010000011">
    <property type="protein sequence ID" value="KAJ1128059.1"/>
    <property type="molecule type" value="Genomic_DNA"/>
</dbReference>